<feature type="compositionally biased region" description="Basic residues" evidence="1">
    <location>
        <begin position="95"/>
        <end position="116"/>
    </location>
</feature>
<accession>A0A8X7NKU2</accession>
<evidence type="ECO:0000313" key="2">
    <source>
        <dbReference type="EMBL" id="KAF6052268.1"/>
    </source>
</evidence>
<feature type="compositionally biased region" description="Basic and acidic residues" evidence="1">
    <location>
        <begin position="76"/>
        <end position="91"/>
    </location>
</feature>
<dbReference type="Proteomes" id="UP000590412">
    <property type="component" value="Unassembled WGS sequence"/>
</dbReference>
<proteinExistence type="predicted"/>
<evidence type="ECO:0000256" key="1">
    <source>
        <dbReference type="SAM" id="MobiDB-lite"/>
    </source>
</evidence>
<organism evidence="2 3">
    <name type="scientific">Candida parapsilosis</name>
    <name type="common">Yeast</name>
    <dbReference type="NCBI Taxonomy" id="5480"/>
    <lineage>
        <taxon>Eukaryota</taxon>
        <taxon>Fungi</taxon>
        <taxon>Dikarya</taxon>
        <taxon>Ascomycota</taxon>
        <taxon>Saccharomycotina</taxon>
        <taxon>Pichiomycetes</taxon>
        <taxon>Debaryomycetaceae</taxon>
        <taxon>Candida/Lodderomyces clade</taxon>
        <taxon>Candida</taxon>
    </lineage>
</organism>
<name>A0A8X7NKU2_CANPA</name>
<feature type="compositionally biased region" description="Polar residues" evidence="1">
    <location>
        <begin position="122"/>
        <end position="132"/>
    </location>
</feature>
<comment type="caution">
    <text evidence="2">The sequence shown here is derived from an EMBL/GenBank/DDBJ whole genome shotgun (WGS) entry which is preliminary data.</text>
</comment>
<evidence type="ECO:0000313" key="3">
    <source>
        <dbReference type="Proteomes" id="UP000590412"/>
    </source>
</evidence>
<dbReference type="AlphaFoldDB" id="A0A8X7NKU2"/>
<reference evidence="2" key="1">
    <citation type="submission" date="2020-03" db="EMBL/GenBank/DDBJ databases">
        <title>FDA dAtabase for Regulatory Grade micrObial Sequences (FDA-ARGOS): Supporting development and validation of Infectious Disease Dx tests.</title>
        <authorList>
            <person name="Campos J."/>
            <person name="Goldberg B."/>
            <person name="Tallon L."/>
            <person name="Sadzewicz L."/>
            <person name="Vavikolanu K."/>
            <person name="Mehta A."/>
            <person name="Aluvathingal J."/>
            <person name="Nadendla S."/>
            <person name="Nandy P."/>
            <person name="Geyer C."/>
            <person name="Yan Y."/>
            <person name="Sichtig H."/>
        </authorList>
    </citation>
    <scope>NUCLEOTIDE SEQUENCE [LARGE SCALE GENOMIC DNA]</scope>
    <source>
        <strain evidence="2">FDAARGOS_652</strain>
    </source>
</reference>
<protein>
    <submittedName>
        <fullName evidence="2">Uncharacterized protein</fullName>
    </submittedName>
</protein>
<sequence length="348" mass="39769">MQIFFRNRTRILLYSIQPLNMMSSFDNYERQIQRLARIRGPGKRVIQAQKLEIVDDPQSTLEDDNTGAQSTGAPHVEAEHESLSSEVKSDIHTPSQRRKRGRPKKNRAAGRKRRSSVKPMHDSTSLRSSDSETPLDAVLTEIPVLARESSKQIRQFSAMPFTIDLDPIREFILSESHHQGDGIEQLVDKKAIGALEILRSLIDDFKTDAPYIDQFKNHVLEAIDQLRDKTAHLNQTAMYISKIQKEKAKLRQMIVESKRQSKQIATELAGMKKKESKSKFEHDWITSIHERMNTLKQQVQESAPPTQNYSDTVEGQLNNLRLLLNPEVGVASKLNVVNEKLKEKEAEL</sequence>
<dbReference type="EMBL" id="JABWAB010000004">
    <property type="protein sequence ID" value="KAF6052268.1"/>
    <property type="molecule type" value="Genomic_DNA"/>
</dbReference>
<gene>
    <name evidence="2" type="ORF">FOB60_002524</name>
</gene>
<feature type="region of interest" description="Disordered" evidence="1">
    <location>
        <begin position="55"/>
        <end position="133"/>
    </location>
</feature>